<evidence type="ECO:0000313" key="5">
    <source>
        <dbReference type="Proteomes" id="UP000380867"/>
    </source>
</evidence>
<evidence type="ECO:0000313" key="4">
    <source>
        <dbReference type="EMBL" id="KAA1395531.1"/>
    </source>
</evidence>
<sequence>MTRYPREVHHMARPSANQATVSRLPSTRESRPALIGLAVLLIFGGALASAWLAIQSGNRSYFVQVDQEVAQGATISKDDLTRVSLPEGFKGGVPSSDSDSIVGKSAAARLLPGTVLMRSMVSDKSGLSENQTRLTVTVDASPFISGLQSGDQLALDIGTSDGGKRQTVRAELISVGDEQGGAIAGSGGDEVAIVVSIDLSCLSVVSQGIEDRSITPALIGGESTLVKQTCEA</sequence>
<evidence type="ECO:0000256" key="2">
    <source>
        <dbReference type="SAM" id="Phobius"/>
    </source>
</evidence>
<reference evidence="4" key="1">
    <citation type="submission" date="2019-09" db="EMBL/GenBank/DDBJ databases">
        <authorList>
            <person name="Li J."/>
        </authorList>
    </citation>
    <scope>NUCLEOTIDE SEQUENCE [LARGE SCALE GENOMIC DNA]</scope>
    <source>
        <strain evidence="4">JCM 14732</strain>
    </source>
</reference>
<feature type="region of interest" description="Disordered" evidence="1">
    <location>
        <begin position="1"/>
        <end position="25"/>
    </location>
</feature>
<dbReference type="EMBL" id="SDPQ02000003">
    <property type="protein sequence ID" value="KAA1395531.1"/>
    <property type="molecule type" value="Genomic_DNA"/>
</dbReference>
<organism evidence="4 5">
    <name type="scientific">Aeromicrobium ginsengisoli</name>
    <dbReference type="NCBI Taxonomy" id="363867"/>
    <lineage>
        <taxon>Bacteria</taxon>
        <taxon>Bacillati</taxon>
        <taxon>Actinomycetota</taxon>
        <taxon>Actinomycetes</taxon>
        <taxon>Propionibacteriales</taxon>
        <taxon>Nocardioidaceae</taxon>
        <taxon>Aeromicrobium</taxon>
    </lineage>
</organism>
<dbReference type="Proteomes" id="UP000380867">
    <property type="component" value="Unassembled WGS sequence"/>
</dbReference>
<dbReference type="InterPro" id="IPR013974">
    <property type="entry name" value="SAF"/>
</dbReference>
<comment type="caution">
    <text evidence="4">The sequence shown here is derived from an EMBL/GenBank/DDBJ whole genome shotgun (WGS) entry which is preliminary data.</text>
</comment>
<protein>
    <recommendedName>
        <fullName evidence="3">SAF domain-containing protein</fullName>
    </recommendedName>
</protein>
<keyword evidence="2" id="KW-0472">Membrane</keyword>
<evidence type="ECO:0000259" key="3">
    <source>
        <dbReference type="Pfam" id="PF08666"/>
    </source>
</evidence>
<feature type="domain" description="SAF" evidence="3">
    <location>
        <begin position="68"/>
        <end position="121"/>
    </location>
</feature>
<proteinExistence type="predicted"/>
<keyword evidence="2" id="KW-1133">Transmembrane helix</keyword>
<dbReference type="CDD" id="cd11614">
    <property type="entry name" value="SAF_CpaB_FlgA_like"/>
    <property type="match status" value="1"/>
</dbReference>
<gene>
    <name evidence="4" type="ORF">ESP70_015355</name>
</gene>
<evidence type="ECO:0000256" key="1">
    <source>
        <dbReference type="SAM" id="MobiDB-lite"/>
    </source>
</evidence>
<dbReference type="AlphaFoldDB" id="A0A5M4FB13"/>
<dbReference type="Pfam" id="PF08666">
    <property type="entry name" value="SAF"/>
    <property type="match status" value="1"/>
</dbReference>
<feature type="compositionally biased region" description="Basic and acidic residues" evidence="1">
    <location>
        <begin position="1"/>
        <end position="10"/>
    </location>
</feature>
<dbReference type="OrthoDB" id="3743811at2"/>
<feature type="compositionally biased region" description="Polar residues" evidence="1">
    <location>
        <begin position="15"/>
        <end position="25"/>
    </location>
</feature>
<keyword evidence="2" id="KW-0812">Transmembrane</keyword>
<name>A0A5M4FB13_9ACTN</name>
<keyword evidence="5" id="KW-1185">Reference proteome</keyword>
<feature type="transmembrane region" description="Helical" evidence="2">
    <location>
        <begin position="33"/>
        <end position="54"/>
    </location>
</feature>
<accession>A0A5M4FB13</accession>